<keyword evidence="6 9" id="KW-0274">FAD</keyword>
<dbReference type="AlphaFoldDB" id="A0A139AM87"/>
<evidence type="ECO:0000313" key="11">
    <source>
        <dbReference type="EMBL" id="KXS17881.1"/>
    </source>
</evidence>
<gene>
    <name evidence="11" type="ORF">M427DRAFT_96397</name>
</gene>
<dbReference type="PRINTS" id="PR00420">
    <property type="entry name" value="RNGMNOXGNASE"/>
</dbReference>
<dbReference type="GO" id="GO:0005789">
    <property type="term" value="C:endoplasmic reticulum membrane"/>
    <property type="evidence" value="ECO:0007669"/>
    <property type="project" value="UniProtKB-SubCell"/>
</dbReference>
<keyword evidence="12" id="KW-1185">Reference proteome</keyword>
<dbReference type="Gene3D" id="3.50.50.60">
    <property type="entry name" value="FAD/NAD(P)-binding domain"/>
    <property type="match status" value="2"/>
</dbReference>
<dbReference type="GO" id="GO:0050660">
    <property type="term" value="F:flavin adenine dinucleotide binding"/>
    <property type="evidence" value="ECO:0007669"/>
    <property type="project" value="UniProtKB-UniRule"/>
</dbReference>
<dbReference type="STRING" id="1344416.A0A139AM87"/>
<comment type="catalytic activity">
    <reaction evidence="9">
        <text>squalene + reduced [NADPH--hemoprotein reductase] + O2 = (S)-2,3-epoxysqualene + oxidized [NADPH--hemoprotein reductase] + H2O + H(+)</text>
        <dbReference type="Rhea" id="RHEA:25282"/>
        <dbReference type="Rhea" id="RHEA-COMP:11964"/>
        <dbReference type="Rhea" id="RHEA-COMP:11965"/>
        <dbReference type="ChEBI" id="CHEBI:15377"/>
        <dbReference type="ChEBI" id="CHEBI:15378"/>
        <dbReference type="ChEBI" id="CHEBI:15379"/>
        <dbReference type="ChEBI" id="CHEBI:15440"/>
        <dbReference type="ChEBI" id="CHEBI:15441"/>
        <dbReference type="ChEBI" id="CHEBI:57618"/>
        <dbReference type="ChEBI" id="CHEBI:58210"/>
        <dbReference type="EC" id="1.14.14.17"/>
    </reaction>
</comment>
<evidence type="ECO:0000256" key="7">
    <source>
        <dbReference type="ARBA" id="ARBA00023002"/>
    </source>
</evidence>
<name>A0A139AM87_GONPJ</name>
<keyword evidence="8" id="KW-0472">Membrane</keyword>
<dbReference type="Proteomes" id="UP000070544">
    <property type="component" value="Unassembled WGS sequence"/>
</dbReference>
<evidence type="ECO:0000313" key="12">
    <source>
        <dbReference type="Proteomes" id="UP000070544"/>
    </source>
</evidence>
<dbReference type="Pfam" id="PF08491">
    <property type="entry name" value="SE"/>
    <property type="match status" value="1"/>
</dbReference>
<evidence type="ECO:0000256" key="8">
    <source>
        <dbReference type="ARBA" id="ARBA00023136"/>
    </source>
</evidence>
<dbReference type="PANTHER" id="PTHR10835">
    <property type="entry name" value="SQUALENE MONOOXYGENASE"/>
    <property type="match status" value="1"/>
</dbReference>
<dbReference type="EMBL" id="KQ965744">
    <property type="protein sequence ID" value="KXS17881.1"/>
    <property type="molecule type" value="Genomic_DNA"/>
</dbReference>
<dbReference type="EC" id="1.14.14.17" evidence="4 9"/>
<evidence type="ECO:0000256" key="6">
    <source>
        <dbReference type="ARBA" id="ARBA00022827"/>
    </source>
</evidence>
<dbReference type="OrthoDB" id="1678617at2759"/>
<dbReference type="InterPro" id="IPR040125">
    <property type="entry name" value="Squalene_monox"/>
</dbReference>
<dbReference type="InterPro" id="IPR036188">
    <property type="entry name" value="FAD/NAD-bd_sf"/>
</dbReference>
<evidence type="ECO:0000259" key="10">
    <source>
        <dbReference type="Pfam" id="PF08491"/>
    </source>
</evidence>
<evidence type="ECO:0000256" key="9">
    <source>
        <dbReference type="RuleBase" id="RU367121"/>
    </source>
</evidence>
<reference evidence="11 12" key="1">
    <citation type="journal article" date="2015" name="Genome Biol. Evol.">
        <title>Phylogenomic analyses indicate that early fungi evolved digesting cell walls of algal ancestors of land plants.</title>
        <authorList>
            <person name="Chang Y."/>
            <person name="Wang S."/>
            <person name="Sekimoto S."/>
            <person name="Aerts A.L."/>
            <person name="Choi C."/>
            <person name="Clum A."/>
            <person name="LaButti K.M."/>
            <person name="Lindquist E.A."/>
            <person name="Yee Ngan C."/>
            <person name="Ohm R.A."/>
            <person name="Salamov A.A."/>
            <person name="Grigoriev I.V."/>
            <person name="Spatafora J.W."/>
            <person name="Berbee M.L."/>
        </authorList>
    </citation>
    <scope>NUCLEOTIDE SEQUENCE [LARGE SCALE GENOMIC DNA]</scope>
    <source>
        <strain evidence="11 12">JEL478</strain>
    </source>
</reference>
<evidence type="ECO:0000256" key="3">
    <source>
        <dbReference type="ARBA" id="ARBA00008802"/>
    </source>
</evidence>
<comment type="subcellular location">
    <subcellularLocation>
        <location evidence="9">Endoplasmic reticulum membrane</location>
        <topology evidence="9">Multi-pass membrane protein</topology>
    </subcellularLocation>
    <subcellularLocation>
        <location evidence="2">Microsome membrane</location>
        <topology evidence="2">Multi-pass membrane protein</topology>
    </subcellularLocation>
</comment>
<dbReference type="SUPFAM" id="SSF51905">
    <property type="entry name" value="FAD/NAD(P)-binding domain"/>
    <property type="match status" value="1"/>
</dbReference>
<sequence length="489" mass="52660">MSRRYDVIVIGAGIVGNPLAVVLANQGKSVLLLERDLSEPDRIVGELLQPGGVHSLRAMGLGDCLEGINAAPCYGYKVIIPGTDDASKAPHPDNILRSHDAVLGQNVGYGFHHGRFIRRLRERATTTEGVTTLEGTCTSLIKDDSTGQIRGVNVSVKGRGEDIQLFASLTVVADGCFSKFRRDYISTPVVVKGHFVGIELRNCPLPGAEHGNVVLGNPSPVLFYAIGKYAGEEGPVDQDGNRIWNEIRALIDIPGTDMKKATGGDLKGYLETKILPQLPLGIQPSFRKALATSRLRSMPNQYLPAPTQYTTFPPGLILVGDSQNMRHPLTGGGMTVAFEDVRILGEEMANLKPAELSEDSKVRSVVRTWMQKRLGVSGVVNVLAMALYDLFAAGDDPNLKTLRNATFAYFEVGGNCVTGPVSLLAGILKSPLSLVSHFFAVAVYGTYIMVREGGILKAPFSLVRSATVLWRAASIIAPLGWKEGWAGLR</sequence>
<dbReference type="PANTHER" id="PTHR10835:SF0">
    <property type="entry name" value="SQUALENE MONOOXYGENASE"/>
    <property type="match status" value="1"/>
</dbReference>
<evidence type="ECO:0000256" key="4">
    <source>
        <dbReference type="ARBA" id="ARBA00012312"/>
    </source>
</evidence>
<comment type="cofactor">
    <cofactor evidence="1 9">
        <name>FAD</name>
        <dbReference type="ChEBI" id="CHEBI:57692"/>
    </cofactor>
</comment>
<protein>
    <recommendedName>
        <fullName evidence="4 9">Squalene monooxygenase</fullName>
        <ecNumber evidence="4 9">1.14.14.17</ecNumber>
    </recommendedName>
</protein>
<dbReference type="InterPro" id="IPR013698">
    <property type="entry name" value="Squalene_epoxidase"/>
</dbReference>
<keyword evidence="5 9" id="KW-0285">Flavoprotein</keyword>
<evidence type="ECO:0000256" key="5">
    <source>
        <dbReference type="ARBA" id="ARBA00022630"/>
    </source>
</evidence>
<comment type="function">
    <text evidence="9">Catalyzes the stereospecific oxidation of squalene to (S)-2,3-epoxysqualene, and is considered to be a rate-limiting enzyme in steroid biosynthesis.</text>
</comment>
<keyword evidence="7 9" id="KW-0560">Oxidoreductase</keyword>
<dbReference type="GO" id="GO:0004506">
    <property type="term" value="F:squalene monooxygenase activity"/>
    <property type="evidence" value="ECO:0007669"/>
    <property type="project" value="UniProtKB-UniRule"/>
</dbReference>
<dbReference type="UniPathway" id="UPA00767">
    <property type="reaction ID" value="UER00752"/>
</dbReference>
<dbReference type="OMA" id="AKRTFYW"/>
<comment type="similarity">
    <text evidence="3 9">Belongs to the squalene monooxygenase family.</text>
</comment>
<evidence type="ECO:0000256" key="1">
    <source>
        <dbReference type="ARBA" id="ARBA00001974"/>
    </source>
</evidence>
<dbReference type="GO" id="GO:0006696">
    <property type="term" value="P:ergosterol biosynthetic process"/>
    <property type="evidence" value="ECO:0007669"/>
    <property type="project" value="EnsemblFungi"/>
</dbReference>
<feature type="domain" description="Squalene epoxidase" evidence="10">
    <location>
        <begin position="166"/>
        <end position="462"/>
    </location>
</feature>
<accession>A0A139AM87</accession>
<dbReference type="GO" id="GO:0005811">
    <property type="term" value="C:lipid droplet"/>
    <property type="evidence" value="ECO:0007669"/>
    <property type="project" value="EnsemblFungi"/>
</dbReference>
<keyword evidence="9" id="KW-0256">Endoplasmic reticulum</keyword>
<proteinExistence type="inferred from homology"/>
<organism evidence="11 12">
    <name type="scientific">Gonapodya prolifera (strain JEL478)</name>
    <name type="common">Monoblepharis prolifera</name>
    <dbReference type="NCBI Taxonomy" id="1344416"/>
    <lineage>
        <taxon>Eukaryota</taxon>
        <taxon>Fungi</taxon>
        <taxon>Fungi incertae sedis</taxon>
        <taxon>Chytridiomycota</taxon>
        <taxon>Chytridiomycota incertae sedis</taxon>
        <taxon>Monoblepharidomycetes</taxon>
        <taxon>Monoblepharidales</taxon>
        <taxon>Gonapodyaceae</taxon>
        <taxon>Gonapodya</taxon>
    </lineage>
</organism>
<evidence type="ECO:0000256" key="2">
    <source>
        <dbReference type="ARBA" id="ARBA00004154"/>
    </source>
</evidence>